<dbReference type="SUPFAM" id="SSF81383">
    <property type="entry name" value="F-box domain"/>
    <property type="match status" value="1"/>
</dbReference>
<dbReference type="OrthoDB" id="2322499at2759"/>
<dbReference type="InterPro" id="IPR001810">
    <property type="entry name" value="F-box_dom"/>
</dbReference>
<dbReference type="Pfam" id="PF12937">
    <property type="entry name" value="F-box-like"/>
    <property type="match status" value="1"/>
</dbReference>
<comment type="caution">
    <text evidence="2">The sequence shown here is derived from an EMBL/GenBank/DDBJ whole genome shotgun (WGS) entry which is preliminary data.</text>
</comment>
<reference evidence="2" key="1">
    <citation type="submission" date="2021-06" db="EMBL/GenBank/DDBJ databases">
        <authorList>
            <person name="Kallberg Y."/>
            <person name="Tangrot J."/>
            <person name="Rosling A."/>
        </authorList>
    </citation>
    <scope>NUCLEOTIDE SEQUENCE</scope>
    <source>
        <strain evidence="2">AZ414A</strain>
    </source>
</reference>
<dbReference type="PROSITE" id="PS50181">
    <property type="entry name" value="FBOX"/>
    <property type="match status" value="1"/>
</dbReference>
<dbReference type="InterPro" id="IPR036047">
    <property type="entry name" value="F-box-like_dom_sf"/>
</dbReference>
<organism evidence="2 3">
    <name type="scientific">Diversispora eburnea</name>
    <dbReference type="NCBI Taxonomy" id="1213867"/>
    <lineage>
        <taxon>Eukaryota</taxon>
        <taxon>Fungi</taxon>
        <taxon>Fungi incertae sedis</taxon>
        <taxon>Mucoromycota</taxon>
        <taxon>Glomeromycotina</taxon>
        <taxon>Glomeromycetes</taxon>
        <taxon>Diversisporales</taxon>
        <taxon>Diversisporaceae</taxon>
        <taxon>Diversispora</taxon>
    </lineage>
</organism>
<name>A0A9N8V5G8_9GLOM</name>
<dbReference type="Gene3D" id="1.20.1280.50">
    <property type="match status" value="1"/>
</dbReference>
<feature type="domain" description="F-box" evidence="1">
    <location>
        <begin position="109"/>
        <end position="161"/>
    </location>
</feature>
<dbReference type="Proteomes" id="UP000789706">
    <property type="component" value="Unassembled WGS sequence"/>
</dbReference>
<accession>A0A9N8V5G8</accession>
<dbReference type="EMBL" id="CAJVPK010000073">
    <property type="protein sequence ID" value="CAG8443044.1"/>
    <property type="molecule type" value="Genomic_DNA"/>
</dbReference>
<protein>
    <submittedName>
        <fullName evidence="2">6105_t:CDS:1</fullName>
    </submittedName>
</protein>
<evidence type="ECO:0000313" key="2">
    <source>
        <dbReference type="EMBL" id="CAG8443044.1"/>
    </source>
</evidence>
<keyword evidence="3" id="KW-1185">Reference proteome</keyword>
<gene>
    <name evidence="2" type="ORF">DEBURN_LOCUS1594</name>
</gene>
<proteinExistence type="predicted"/>
<dbReference type="AlphaFoldDB" id="A0A9N8V5G8"/>
<evidence type="ECO:0000259" key="1">
    <source>
        <dbReference type="PROSITE" id="PS50181"/>
    </source>
</evidence>
<dbReference type="CDD" id="cd09917">
    <property type="entry name" value="F-box_SF"/>
    <property type="match status" value="1"/>
</dbReference>
<evidence type="ECO:0000313" key="3">
    <source>
        <dbReference type="Proteomes" id="UP000789706"/>
    </source>
</evidence>
<sequence length="284" mass="33806">MVYMQYKQASITDPYHTNVDDQLSRFNDLVTKIDELNDFMVCNEDAYRKKLRIIVTSSHPSTSKLLQDLSSSVSNCFDPFGSASRKIHDEDQFYYLSSSSSTSTISTILQVAQTIPSEILIEICGYLHPQDLYSLASVCKRYRSLLWSKSSTTTQQIWRTSRLKYVVNLSLAPPTGMSEQQYIWLMVLLNKCMFCDERKKLKLTMYWEFRMYCCKKCLYERIDVIKTLNYYNQLKVFERKQWIKRQETKIIKFQLENEKYNNLHDQTRYDHTEKIERLLIKLHE</sequence>